<gene>
    <name evidence="1" type="ORF">CDAUBV1_LOCUS15696</name>
</gene>
<reference evidence="1" key="1">
    <citation type="submission" date="2024-06" db="EMBL/GenBank/DDBJ databases">
        <authorList>
            <person name="Liu X."/>
            <person name="Lenzi L."/>
            <person name="Haldenby T S."/>
            <person name="Uol C."/>
        </authorList>
    </citation>
    <scope>NUCLEOTIDE SEQUENCE</scope>
</reference>
<dbReference type="AlphaFoldDB" id="A0AAV2TZN6"/>
<accession>A0AAV2TZN6</accession>
<organism evidence="1 2">
    <name type="scientific">Calicophoron daubneyi</name>
    <name type="common">Rumen fluke</name>
    <name type="synonym">Paramphistomum daubneyi</name>
    <dbReference type="NCBI Taxonomy" id="300641"/>
    <lineage>
        <taxon>Eukaryota</taxon>
        <taxon>Metazoa</taxon>
        <taxon>Spiralia</taxon>
        <taxon>Lophotrochozoa</taxon>
        <taxon>Platyhelminthes</taxon>
        <taxon>Trematoda</taxon>
        <taxon>Digenea</taxon>
        <taxon>Plagiorchiida</taxon>
        <taxon>Pronocephalata</taxon>
        <taxon>Paramphistomoidea</taxon>
        <taxon>Paramphistomidae</taxon>
        <taxon>Calicophoron</taxon>
    </lineage>
</organism>
<dbReference type="PANTHER" id="PTHR20875:SF0">
    <property type="entry name" value="GH12158P"/>
    <property type="match status" value="1"/>
</dbReference>
<dbReference type="InterPro" id="IPR052603">
    <property type="entry name" value="EFCB6"/>
</dbReference>
<comment type="caution">
    <text evidence="1">The sequence shown here is derived from an EMBL/GenBank/DDBJ whole genome shotgun (WGS) entry which is preliminary data.</text>
</comment>
<sequence length="962" mass="111231">MAVDTIQNVESYIRDLAKDRRCRFSENFLDFDKLRSGFVTAGQFFRVLNSLIGVNLPSSSQQLILEKYGANNNAEVDWRRFVREMEGIFDPADFSESPECKMMKTINSPAVGTKSEHIRPGDEDFDKLRPILSRINQFIKFQGFIIRDCYKQFDVHNMGVVSETQFYRSFPGPADITVEELTTLVQRYKSLTSPGFVDYLSFENDLKKLAAAEEVAKLGVPPGKTPDEAVPIPEPKEDFLRPSLNMIIDRIRFAVHRRGIRVMEFFVDYDKLRHDEITENQFACALLLAIGKEAQLTRAEVQMLVNNNRSEKDRNLVHYREFCRQVDSPFHILDLEKDPLKQPIVFPPGALSRGLPSMEESEEQRVSELIEQIRAKVEKERILTYPTFRDFDLGTGNSRIITASQFARVLHILGIDVSSEDCRRLCRKFSDPTTGEVNYPTFCQAVDSWFTASVPIPMNDLYAGNPPTEEDAIRPAIGETKCGKGVVRKDWSSTTVPTIRSAGDNLPVDVLLDRIRHLVLTSRIQLKPWFYDFDGLRSGYMTRTRFERCLTMAGLTRLDLHDLTPAQVQTITDAYASSEDPNMVNWRKFVEDVDSVFTLPELEKQPLTRVMPLETYVQPRPGTADWESATVEMKDIFEKSMSKLRRIILERRMLLLPDFLAFDRHHRGVVTLNNFRQLASMFNFSLTGEEIDAIVARYGNDVGFEYRKFLDDLDPPTAEETEYRYPKRLESLQKVNILGKQRRELEPVIKDTEGVLEVLKADVYRRRLRLADCFRDHDKLNHGYLPRTTFRRCLGSLLLKIGETGMSMVEDRYKGPLPETINWREFCKEIEHVFQTPDLEKDPLKEPETYVPDSMVAQNYLSLEVAKTADDAITKIADKVRQRRLQLLPMFSDFDETHRMTVSQNQFRRVLMTLDLHDMLTEKEMTCLYWKYRHPLGVVDNINYQAFIDDVYTRGGLDPRLP</sequence>
<evidence type="ECO:0000313" key="1">
    <source>
        <dbReference type="EMBL" id="CAL5140370.1"/>
    </source>
</evidence>
<evidence type="ECO:0000313" key="2">
    <source>
        <dbReference type="Proteomes" id="UP001497525"/>
    </source>
</evidence>
<dbReference type="Gene3D" id="1.10.238.10">
    <property type="entry name" value="EF-hand"/>
    <property type="match status" value="4"/>
</dbReference>
<proteinExistence type="predicted"/>
<dbReference type="InterPro" id="IPR011992">
    <property type="entry name" value="EF-hand-dom_pair"/>
</dbReference>
<dbReference type="SUPFAM" id="SSF47473">
    <property type="entry name" value="EF-hand"/>
    <property type="match status" value="4"/>
</dbReference>
<dbReference type="EMBL" id="CAXLJL010000711">
    <property type="protein sequence ID" value="CAL5140370.1"/>
    <property type="molecule type" value="Genomic_DNA"/>
</dbReference>
<dbReference type="Proteomes" id="UP001497525">
    <property type="component" value="Unassembled WGS sequence"/>
</dbReference>
<name>A0AAV2TZN6_CALDB</name>
<dbReference type="PANTHER" id="PTHR20875">
    <property type="entry name" value="EF-HAND CALCIUM-BINDING DOMAIN-CONTAINING PROTEIN 6-RELATED"/>
    <property type="match status" value="1"/>
</dbReference>
<protein>
    <submittedName>
        <fullName evidence="1">Uncharacterized protein</fullName>
    </submittedName>
</protein>